<dbReference type="GeneID" id="71985000"/>
<evidence type="ECO:0000256" key="1">
    <source>
        <dbReference type="ARBA" id="ARBA00022630"/>
    </source>
</evidence>
<dbReference type="RefSeq" id="XP_047760346.1">
    <property type="nucleotide sequence ID" value="XM_047904270.1"/>
</dbReference>
<protein>
    <submittedName>
        <fullName evidence="4">Nitronate monooxygenase</fullName>
    </submittedName>
</protein>
<proteinExistence type="predicted"/>
<sequence length="341" mass="35676">MSLQQSLPWTKSPLVINAPMGGIAGADLAMAVSKAGALGQIGGVNDLKDLEAQLTKVEEGLGRENGLLPIGIGLLSFILKSDNVLPLLQRFRPAVVWLFAAHKFEDYAVWARKVRQASPQSQVWIQVGSVEGALKIATNARPEVMCIQGLDAGGHGFEKGAGIISLLPEVSDALQAAGHSISLVAAGGIADGRGAAAAFALGAHGVVLGTRFLAATETDVHPKYRAAVLAATDGGQATVRAKLFDELRGPNQWPVLYDGRSLRTESFADHEGGVGIDEIRDRHREAVKLGDAGYGENGKGRAATWAGTGVGLVRKEQSAADMVEEVRDGIVAALDAVKARL</sequence>
<dbReference type="GO" id="GO:0018580">
    <property type="term" value="F:nitronate monooxygenase activity"/>
    <property type="evidence" value="ECO:0007669"/>
    <property type="project" value="InterPro"/>
</dbReference>
<evidence type="ECO:0000313" key="4">
    <source>
        <dbReference type="EMBL" id="UJO15980.1"/>
    </source>
</evidence>
<evidence type="ECO:0000256" key="3">
    <source>
        <dbReference type="ARBA" id="ARBA00023002"/>
    </source>
</evidence>
<keyword evidence="3" id="KW-0560">Oxidoreductase</keyword>
<evidence type="ECO:0000313" key="5">
    <source>
        <dbReference type="Proteomes" id="UP000756132"/>
    </source>
</evidence>
<keyword evidence="2" id="KW-0288">FMN</keyword>
<dbReference type="EMBL" id="CP090166">
    <property type="protein sequence ID" value="UJO15980.1"/>
    <property type="molecule type" value="Genomic_DNA"/>
</dbReference>
<dbReference type="Pfam" id="PF03060">
    <property type="entry name" value="NMO"/>
    <property type="match status" value="2"/>
</dbReference>
<name>A0A9Q8LEF6_PASFU</name>
<reference evidence="4" key="2">
    <citation type="journal article" date="2022" name="Microb. Genom.">
        <title>A chromosome-scale genome assembly of the tomato pathogen Cladosporium fulvum reveals a compartmentalized genome architecture and the presence of a dispensable chromosome.</title>
        <authorList>
            <person name="Zaccaron A.Z."/>
            <person name="Chen L.H."/>
            <person name="Samaras A."/>
            <person name="Stergiopoulos I."/>
        </authorList>
    </citation>
    <scope>NUCLEOTIDE SEQUENCE</scope>
    <source>
        <strain evidence="4">Race5_Kim</strain>
    </source>
</reference>
<dbReference type="InterPro" id="IPR004136">
    <property type="entry name" value="NMO"/>
</dbReference>
<dbReference type="SUPFAM" id="SSF51412">
    <property type="entry name" value="Inosine monophosphate dehydrogenase (IMPDH)"/>
    <property type="match status" value="1"/>
</dbReference>
<gene>
    <name evidence="4" type="ORF">CLAFUR5_05122</name>
</gene>
<dbReference type="OrthoDB" id="2349068at2759"/>
<dbReference type="PANTHER" id="PTHR32332">
    <property type="entry name" value="2-NITROPROPANE DIOXYGENASE"/>
    <property type="match status" value="1"/>
</dbReference>
<dbReference type="InterPro" id="IPR013785">
    <property type="entry name" value="Aldolase_TIM"/>
</dbReference>
<reference evidence="4" key="1">
    <citation type="submission" date="2021-12" db="EMBL/GenBank/DDBJ databases">
        <authorList>
            <person name="Zaccaron A."/>
            <person name="Stergiopoulos I."/>
        </authorList>
    </citation>
    <scope>NUCLEOTIDE SEQUENCE</scope>
    <source>
        <strain evidence="4">Race5_Kim</strain>
    </source>
</reference>
<dbReference type="Gene3D" id="3.20.20.70">
    <property type="entry name" value="Aldolase class I"/>
    <property type="match status" value="1"/>
</dbReference>
<evidence type="ECO:0000256" key="2">
    <source>
        <dbReference type="ARBA" id="ARBA00022643"/>
    </source>
</evidence>
<accession>A0A9Q8LEF6</accession>
<dbReference type="AlphaFoldDB" id="A0A9Q8LEF6"/>
<dbReference type="Proteomes" id="UP000756132">
    <property type="component" value="Chromosome 4"/>
</dbReference>
<keyword evidence="4" id="KW-0503">Monooxygenase</keyword>
<dbReference type="CDD" id="cd04730">
    <property type="entry name" value="NPD_like"/>
    <property type="match status" value="1"/>
</dbReference>
<dbReference type="OMA" id="YKPAVVW"/>
<dbReference type="KEGG" id="ffu:CLAFUR5_05122"/>
<organism evidence="4 5">
    <name type="scientific">Passalora fulva</name>
    <name type="common">Tomato leaf mold</name>
    <name type="synonym">Cladosporium fulvum</name>
    <dbReference type="NCBI Taxonomy" id="5499"/>
    <lineage>
        <taxon>Eukaryota</taxon>
        <taxon>Fungi</taxon>
        <taxon>Dikarya</taxon>
        <taxon>Ascomycota</taxon>
        <taxon>Pezizomycotina</taxon>
        <taxon>Dothideomycetes</taxon>
        <taxon>Dothideomycetidae</taxon>
        <taxon>Mycosphaerellales</taxon>
        <taxon>Mycosphaerellaceae</taxon>
        <taxon>Fulvia</taxon>
    </lineage>
</organism>
<dbReference type="PANTHER" id="PTHR32332:SF34">
    <property type="entry name" value="2-NITROPROPANE DIOXYGENASE FAMILY, PUTATIVE-RELATED"/>
    <property type="match status" value="1"/>
</dbReference>
<keyword evidence="1" id="KW-0285">Flavoprotein</keyword>
<keyword evidence="5" id="KW-1185">Reference proteome</keyword>